<sequence length="129" mass="14468">MSRCLGDLMGHSDCGLSCEPEVKVLELSADDTALLICSDGVWEFITPDEAVGIVSEFEPAKAMAAAERLAKEAWDRWIREERRRRRGRHHGGVRPPENEVTHQDGARMTPPRRASIFSMFSTSSARSQR</sequence>
<dbReference type="InterPro" id="IPR036457">
    <property type="entry name" value="PPM-type-like_dom_sf"/>
</dbReference>
<feature type="compositionally biased region" description="Basic and acidic residues" evidence="1">
    <location>
        <begin position="96"/>
        <end position="105"/>
    </location>
</feature>
<keyword evidence="4" id="KW-1185">Reference proteome</keyword>
<evidence type="ECO:0000259" key="2">
    <source>
        <dbReference type="PROSITE" id="PS51746"/>
    </source>
</evidence>
<gene>
    <name evidence="3" type="ORF">PCOR1329_LOCUS75244</name>
</gene>
<dbReference type="InterPro" id="IPR015655">
    <property type="entry name" value="PP2C"/>
</dbReference>
<dbReference type="InterPro" id="IPR001932">
    <property type="entry name" value="PPM-type_phosphatase-like_dom"/>
</dbReference>
<dbReference type="Pfam" id="PF00481">
    <property type="entry name" value="PP2C"/>
    <property type="match status" value="1"/>
</dbReference>
<reference evidence="3" key="1">
    <citation type="submission" date="2023-10" db="EMBL/GenBank/DDBJ databases">
        <authorList>
            <person name="Chen Y."/>
            <person name="Shah S."/>
            <person name="Dougan E. K."/>
            <person name="Thang M."/>
            <person name="Chan C."/>
        </authorList>
    </citation>
    <scope>NUCLEOTIDE SEQUENCE [LARGE SCALE GENOMIC DNA]</scope>
</reference>
<organism evidence="3 4">
    <name type="scientific">Prorocentrum cordatum</name>
    <dbReference type="NCBI Taxonomy" id="2364126"/>
    <lineage>
        <taxon>Eukaryota</taxon>
        <taxon>Sar</taxon>
        <taxon>Alveolata</taxon>
        <taxon>Dinophyceae</taxon>
        <taxon>Prorocentrales</taxon>
        <taxon>Prorocentraceae</taxon>
        <taxon>Prorocentrum</taxon>
    </lineage>
</organism>
<evidence type="ECO:0000313" key="3">
    <source>
        <dbReference type="EMBL" id="CAK0896915.1"/>
    </source>
</evidence>
<evidence type="ECO:0000256" key="1">
    <source>
        <dbReference type="SAM" id="MobiDB-lite"/>
    </source>
</evidence>
<accession>A0ABN9XFY7</accession>
<dbReference type="Proteomes" id="UP001189429">
    <property type="component" value="Unassembled WGS sequence"/>
</dbReference>
<dbReference type="EMBL" id="CAUYUJ010020258">
    <property type="protein sequence ID" value="CAK0896915.1"/>
    <property type="molecule type" value="Genomic_DNA"/>
</dbReference>
<feature type="region of interest" description="Disordered" evidence="1">
    <location>
        <begin position="84"/>
        <end position="129"/>
    </location>
</feature>
<dbReference type="PROSITE" id="PS51746">
    <property type="entry name" value="PPM_2"/>
    <property type="match status" value="1"/>
</dbReference>
<feature type="compositionally biased region" description="Polar residues" evidence="1">
    <location>
        <begin position="118"/>
        <end position="129"/>
    </location>
</feature>
<protein>
    <recommendedName>
        <fullName evidence="2">PPM-type phosphatase domain-containing protein</fullName>
    </recommendedName>
</protein>
<dbReference type="Gene3D" id="3.60.40.10">
    <property type="entry name" value="PPM-type phosphatase domain"/>
    <property type="match status" value="1"/>
</dbReference>
<proteinExistence type="predicted"/>
<comment type="caution">
    <text evidence="3">The sequence shown here is derived from an EMBL/GenBank/DDBJ whole genome shotgun (WGS) entry which is preliminary data.</text>
</comment>
<dbReference type="SUPFAM" id="SSF81606">
    <property type="entry name" value="PP2C-like"/>
    <property type="match status" value="1"/>
</dbReference>
<dbReference type="PANTHER" id="PTHR47992">
    <property type="entry name" value="PROTEIN PHOSPHATASE"/>
    <property type="match status" value="1"/>
</dbReference>
<feature type="domain" description="PPM-type phosphatase" evidence="2">
    <location>
        <begin position="1"/>
        <end position="129"/>
    </location>
</feature>
<evidence type="ECO:0000313" key="4">
    <source>
        <dbReference type="Proteomes" id="UP001189429"/>
    </source>
</evidence>
<name>A0ABN9XFY7_9DINO</name>